<proteinExistence type="evidence at transcript level"/>
<evidence type="ECO:0000313" key="2">
    <source>
        <dbReference type="EMBL" id="BAK05061.1"/>
    </source>
</evidence>
<accession>F2ECI9</accession>
<dbReference type="EMBL" id="AK373864">
    <property type="protein sequence ID" value="BAK05061.1"/>
    <property type="molecule type" value="mRNA"/>
</dbReference>
<dbReference type="GeneID" id="123429973"/>
<evidence type="ECO:0000256" key="1">
    <source>
        <dbReference type="SAM" id="MobiDB-lite"/>
    </source>
</evidence>
<name>F2ECI9_HORVV</name>
<feature type="region of interest" description="Disordered" evidence="1">
    <location>
        <begin position="1"/>
        <end position="85"/>
    </location>
</feature>
<feature type="compositionally biased region" description="Low complexity" evidence="1">
    <location>
        <begin position="32"/>
        <end position="85"/>
    </location>
</feature>
<protein>
    <submittedName>
        <fullName evidence="2">Predicted protein</fullName>
    </submittedName>
</protein>
<organism evidence="2">
    <name type="scientific">Hordeum vulgare subsp. vulgare</name>
    <name type="common">Domesticated barley</name>
    <dbReference type="NCBI Taxonomy" id="112509"/>
    <lineage>
        <taxon>Eukaryota</taxon>
        <taxon>Viridiplantae</taxon>
        <taxon>Streptophyta</taxon>
        <taxon>Embryophyta</taxon>
        <taxon>Tracheophyta</taxon>
        <taxon>Spermatophyta</taxon>
        <taxon>Magnoliopsida</taxon>
        <taxon>Liliopsida</taxon>
        <taxon>Poales</taxon>
        <taxon>Poaceae</taxon>
        <taxon>BOP clade</taxon>
        <taxon>Pooideae</taxon>
        <taxon>Triticodae</taxon>
        <taxon>Triticeae</taxon>
        <taxon>Hordeinae</taxon>
        <taxon>Hordeum</taxon>
    </lineage>
</organism>
<reference evidence="2" key="1">
    <citation type="journal article" date="2011" name="Plant Physiol.">
        <title>Comprehensive sequence analysis of 24,783 barley full-length cDNAs derived from 12 clone libraries.</title>
        <authorList>
            <person name="Matsumoto T."/>
            <person name="Tanaka T."/>
            <person name="Sakai H."/>
            <person name="Amano N."/>
            <person name="Kanamori H."/>
            <person name="Kurita K."/>
            <person name="Kikuta A."/>
            <person name="Kamiya K."/>
            <person name="Yamamoto M."/>
            <person name="Ikawa H."/>
            <person name="Fujii N."/>
            <person name="Hori K."/>
            <person name="Itoh T."/>
            <person name="Sato K."/>
        </authorList>
    </citation>
    <scope>NUCLEOTIDE SEQUENCE</scope>
</reference>
<dbReference type="RefSeq" id="XP_044969870.1">
    <property type="nucleotide sequence ID" value="XM_045113935.1"/>
</dbReference>
<feature type="compositionally biased region" description="Low complexity" evidence="1">
    <location>
        <begin position="9"/>
        <end position="25"/>
    </location>
</feature>
<dbReference type="AlphaFoldDB" id="F2ECI9"/>
<sequence>MCGWRRRAGSAPSSTSSPRPSRSSASPPPAPSASTCTARARPSSSRPCSSCRSRSRSPPRTSPWRTGRAAGRSAGSTSSTRSTSKRCCSSSLRRLLASLKTLTNLDILHQLVFSLEAQSTWSSKVNLGLSSEERRPPVALLSRRRAWWIGSGAREIRISADPSRESRSLPGCCFWTLVGMLIPALGAGVDANYRVCLVVC</sequence>